<protein>
    <submittedName>
        <fullName evidence="6">Predicted arabinose efflux permease, MFS family</fullName>
    </submittedName>
    <submittedName>
        <fullName evidence="8">YbfB/YjiJ family MFS transporter</fullName>
    </submittedName>
</protein>
<dbReference type="GO" id="GO:0022857">
    <property type="term" value="F:transmembrane transporter activity"/>
    <property type="evidence" value="ECO:0007669"/>
    <property type="project" value="InterPro"/>
</dbReference>
<dbReference type="SUPFAM" id="SSF103473">
    <property type="entry name" value="MFS general substrate transporter"/>
    <property type="match status" value="1"/>
</dbReference>
<dbReference type="EMBL" id="SWAV01000004">
    <property type="protein sequence ID" value="TKA90759.1"/>
    <property type="molecule type" value="Genomic_DNA"/>
</dbReference>
<dbReference type="GO" id="GO:0005886">
    <property type="term" value="C:plasma membrane"/>
    <property type="evidence" value="ECO:0007669"/>
    <property type="project" value="TreeGrafter"/>
</dbReference>
<evidence type="ECO:0000256" key="2">
    <source>
        <dbReference type="ARBA" id="ARBA00022989"/>
    </source>
</evidence>
<evidence type="ECO:0000256" key="4">
    <source>
        <dbReference type="SAM" id="Phobius"/>
    </source>
</evidence>
<keyword evidence="9" id="KW-1185">Reference proteome</keyword>
<dbReference type="Proteomes" id="UP000305198">
    <property type="component" value="Unassembled WGS sequence"/>
</dbReference>
<feature type="transmembrane region" description="Helical" evidence="4">
    <location>
        <begin position="7"/>
        <end position="28"/>
    </location>
</feature>
<feature type="transmembrane region" description="Helical" evidence="4">
    <location>
        <begin position="334"/>
        <end position="359"/>
    </location>
</feature>
<dbReference type="OrthoDB" id="9797953at2"/>
<dbReference type="PANTHER" id="PTHR23537:SF1">
    <property type="entry name" value="SUGAR TRANSPORTER"/>
    <property type="match status" value="1"/>
</dbReference>
<keyword evidence="3 4" id="KW-0472">Membrane</keyword>
<dbReference type="EMBL" id="FOUA01000001">
    <property type="protein sequence ID" value="SFL67837.1"/>
    <property type="molecule type" value="Genomic_DNA"/>
</dbReference>
<keyword evidence="1 4" id="KW-0812">Transmembrane</keyword>
<dbReference type="AlphaFoldDB" id="A0A1H9QA42"/>
<dbReference type="RefSeq" id="WP_074778042.1">
    <property type="nucleotide sequence ID" value="NZ_FOGN01000001.1"/>
</dbReference>
<feature type="transmembrane region" description="Helical" evidence="4">
    <location>
        <begin position="76"/>
        <end position="95"/>
    </location>
</feature>
<dbReference type="InterPro" id="IPR020846">
    <property type="entry name" value="MFS_dom"/>
</dbReference>
<evidence type="ECO:0000256" key="3">
    <source>
        <dbReference type="ARBA" id="ARBA00023136"/>
    </source>
</evidence>
<feature type="transmembrane region" description="Helical" evidence="4">
    <location>
        <begin position="101"/>
        <end position="122"/>
    </location>
</feature>
<proteinExistence type="predicted"/>
<keyword evidence="2 4" id="KW-1133">Transmembrane helix</keyword>
<feature type="transmembrane region" description="Helical" evidence="4">
    <location>
        <begin position="163"/>
        <end position="183"/>
    </location>
</feature>
<evidence type="ECO:0000313" key="7">
    <source>
        <dbReference type="EMBL" id="SFL67837.1"/>
    </source>
</evidence>
<reference evidence="9 10" key="1">
    <citation type="submission" date="2016-10" db="EMBL/GenBank/DDBJ databases">
        <authorList>
            <person name="de Groot N.N."/>
        </authorList>
    </citation>
    <scope>NUCLEOTIDE SEQUENCE [LARGE SCALE GENOMIC DNA]</scope>
    <source>
        <strain evidence="7 9">CGMCC 1.9095</strain>
        <strain evidence="6 10">DSM 22558</strain>
    </source>
</reference>
<feature type="transmembrane region" description="Helical" evidence="4">
    <location>
        <begin position="365"/>
        <end position="386"/>
    </location>
</feature>
<feature type="transmembrane region" description="Helical" evidence="4">
    <location>
        <begin position="280"/>
        <end position="298"/>
    </location>
</feature>
<sequence length="395" mass="41083">MIQRNDLPPLLTGMMATLVGVGLARFAYTPLIPILVLQGWFDASAAIYLGAANLLGYLLGALMAHRLSERFGARQLLAFCFISIALSFFASATPGSFAWFFFWRLLAGITGAILVVVGPSLALTRAPIARRPVVGPLVFCGIGLGALLSATLLPLLIQYDLMWSWLTLGVLSLLAGFICDQGLARLPPAATIAAANGTGGGAPVLSIAIILVMLAYAMDAAGFIPHTVFWVDYLAREQGQTSSAAAAQWAMFGAGAIIGPLAAGLLVSRLGWHRSLATGYLIKCLAIALPLFASGLLSNSVSSFLVGAMVPGLVALTSGRLAELGGPAEHKRLWGYATAAFAVLQAASGYAMSGLYALLGSYQPLFALGSALLGLGLLLIIFSGRFQPAASPRSL</sequence>
<reference evidence="8 11" key="2">
    <citation type="submission" date="2019-04" db="EMBL/GenBank/DDBJ databases">
        <title>Crypto-aerobic microbial life in anoxic (sulfidic) marine sediments.</title>
        <authorList>
            <person name="Bhattacharya S."/>
            <person name="Roy C."/>
            <person name="Mondal N."/>
            <person name="Sarkar J."/>
            <person name="Mandal S."/>
            <person name="Rameez M.J."/>
            <person name="Ghosh W."/>
        </authorList>
    </citation>
    <scope>NUCLEOTIDE SEQUENCE [LARGE SCALE GENOMIC DNA]</scope>
    <source>
        <strain evidence="8 11">SBBB</strain>
    </source>
</reference>
<accession>A0A1H9QA42</accession>
<dbReference type="Gene3D" id="1.20.1250.20">
    <property type="entry name" value="MFS general substrate transporter like domains"/>
    <property type="match status" value="2"/>
</dbReference>
<organism evidence="6 10">
    <name type="scientific">Halopseudomonas bauzanensis</name>
    <dbReference type="NCBI Taxonomy" id="653930"/>
    <lineage>
        <taxon>Bacteria</taxon>
        <taxon>Pseudomonadati</taxon>
        <taxon>Pseudomonadota</taxon>
        <taxon>Gammaproteobacteria</taxon>
        <taxon>Pseudomonadales</taxon>
        <taxon>Pseudomonadaceae</taxon>
        <taxon>Halopseudomonas</taxon>
    </lineage>
</organism>
<evidence type="ECO:0000313" key="10">
    <source>
        <dbReference type="Proteomes" id="UP000186904"/>
    </source>
</evidence>
<dbReference type="InterPro" id="IPR010645">
    <property type="entry name" value="MFS_4"/>
</dbReference>
<evidence type="ECO:0000313" key="6">
    <source>
        <dbReference type="EMBL" id="SER57416.1"/>
    </source>
</evidence>
<dbReference type="PROSITE" id="PS50850">
    <property type="entry name" value="MFS"/>
    <property type="match status" value="1"/>
</dbReference>
<dbReference type="EMBL" id="FOGN01000001">
    <property type="protein sequence ID" value="SER57416.1"/>
    <property type="molecule type" value="Genomic_DNA"/>
</dbReference>
<feature type="transmembrane region" description="Helical" evidence="4">
    <location>
        <begin position="246"/>
        <end position="268"/>
    </location>
</feature>
<feature type="transmembrane region" description="Helical" evidence="4">
    <location>
        <begin position="40"/>
        <end position="64"/>
    </location>
</feature>
<dbReference type="InterPro" id="IPR036259">
    <property type="entry name" value="MFS_trans_sf"/>
</dbReference>
<dbReference type="Proteomes" id="UP000186599">
    <property type="component" value="Unassembled WGS sequence"/>
</dbReference>
<feature type="domain" description="Major facilitator superfamily (MFS) profile" evidence="5">
    <location>
        <begin position="1"/>
        <end position="388"/>
    </location>
</feature>
<evidence type="ECO:0000313" key="9">
    <source>
        <dbReference type="Proteomes" id="UP000186599"/>
    </source>
</evidence>
<gene>
    <name evidence="8" type="ORF">FA869_11875</name>
    <name evidence="7" type="ORF">SAMN04487855_0676</name>
    <name evidence="6" type="ORF">SAMN05216589_0949</name>
</gene>
<dbReference type="PANTHER" id="PTHR23537">
    <property type="match status" value="1"/>
</dbReference>
<evidence type="ECO:0000256" key="1">
    <source>
        <dbReference type="ARBA" id="ARBA00022692"/>
    </source>
</evidence>
<evidence type="ECO:0000259" key="5">
    <source>
        <dbReference type="PROSITE" id="PS50850"/>
    </source>
</evidence>
<name>A0A1H9QA42_9GAMM</name>
<evidence type="ECO:0000313" key="11">
    <source>
        <dbReference type="Proteomes" id="UP000305198"/>
    </source>
</evidence>
<feature type="transmembrane region" description="Helical" evidence="4">
    <location>
        <begin position="134"/>
        <end position="157"/>
    </location>
</feature>
<dbReference type="Pfam" id="PF06779">
    <property type="entry name" value="MFS_4"/>
    <property type="match status" value="1"/>
</dbReference>
<dbReference type="Proteomes" id="UP000186904">
    <property type="component" value="Unassembled WGS sequence"/>
</dbReference>
<evidence type="ECO:0000313" key="8">
    <source>
        <dbReference type="EMBL" id="TKA90759.1"/>
    </source>
</evidence>
<dbReference type="STRING" id="653930.SAMN05216589_0949"/>